<evidence type="ECO:0000313" key="1">
    <source>
        <dbReference type="EMBL" id="ADD81082.1"/>
    </source>
</evidence>
<keyword evidence="2" id="KW-1185">Reference proteome</keyword>
<dbReference type="KEGG" id="vg:18559794"/>
<organism evidence="1 2">
    <name type="scientific">Rhodococcus phage ReqiPoco6</name>
    <dbReference type="NCBI Taxonomy" id="691964"/>
    <lineage>
        <taxon>Viruses</taxon>
        <taxon>Duplodnaviria</taxon>
        <taxon>Heunggongvirae</taxon>
        <taxon>Uroviricota</taxon>
        <taxon>Caudoviricetes</taxon>
        <taxon>Pepyhexavirus</taxon>
        <taxon>Pepyhexavirus poco6</taxon>
    </lineage>
</organism>
<dbReference type="GeneID" id="18559794"/>
<sequence length="86" mass="10112">MTNTLYFDSIKFPRLEEMHFWVLKNPAGTVIASEHNSTSTREETIVNCVEVFGSQLLNPKFVKIFDPSVRDELIKEYRRIFNKEQS</sequence>
<evidence type="ECO:0000313" key="2">
    <source>
        <dbReference type="Proteomes" id="UP000001057"/>
    </source>
</evidence>
<reference evidence="1 2" key="1">
    <citation type="journal article" date="2011" name="Appl. Environ. Microbiol.">
        <title>Genomic and functional analyses of Rhodococcus equi phages ReqiPepy6, ReqiPoco6, ReqiPine5, and ReqiDocB7.</title>
        <authorList>
            <person name="Summer E.J."/>
            <person name="Liu M."/>
            <person name="Gill J.J."/>
            <person name="Grant M."/>
            <person name="Chan-Cortes T.N."/>
            <person name="Ferguson L."/>
            <person name="Janes C."/>
            <person name="Lange K."/>
            <person name="Bertoli M."/>
            <person name="Moore C."/>
            <person name="Orchard R.C."/>
            <person name="Cohen N."/>
            <person name="Young R."/>
        </authorList>
    </citation>
    <scope>NUCLEOTIDE SEQUENCE [LARGE SCALE GENOMIC DNA]</scope>
</reference>
<dbReference type="EMBL" id="GU580942">
    <property type="protein sequence ID" value="ADD81082.1"/>
    <property type="molecule type" value="Genomic_DNA"/>
</dbReference>
<dbReference type="OrthoDB" id="39595at10239"/>
<protein>
    <submittedName>
        <fullName evidence="1">Gp084</fullName>
    </submittedName>
</protein>
<gene>
    <name evidence="1" type="ORF">Poco6gene084</name>
</gene>
<dbReference type="RefSeq" id="YP_009012665.1">
    <property type="nucleotide sequence ID" value="NC_023694.1"/>
</dbReference>
<dbReference type="Proteomes" id="UP000001057">
    <property type="component" value="Segment"/>
</dbReference>
<accession>D4P7V2</accession>
<name>D4P7V2_9CAUD</name>
<proteinExistence type="predicted"/>